<evidence type="ECO:0000313" key="4">
    <source>
        <dbReference type="EMBL" id="MBB3111293.1"/>
    </source>
</evidence>
<comment type="caution">
    <text evidence="4">The sequence shown here is derived from an EMBL/GenBank/DDBJ whole genome shotgun (WGS) entry which is preliminary data.</text>
</comment>
<gene>
    <name evidence="4" type="ORF">FHS18_003361</name>
</gene>
<evidence type="ECO:0000256" key="2">
    <source>
        <dbReference type="ARBA" id="ARBA00022737"/>
    </source>
</evidence>
<dbReference type="InterPro" id="IPR051873">
    <property type="entry name" value="KNR4/SMI1_regulator"/>
</dbReference>
<dbReference type="Pfam" id="PF09346">
    <property type="entry name" value="SMI1_KNR4"/>
    <property type="match status" value="1"/>
</dbReference>
<evidence type="ECO:0000259" key="3">
    <source>
        <dbReference type="SMART" id="SM00860"/>
    </source>
</evidence>
<dbReference type="AlphaFoldDB" id="A0A7W5AYX1"/>
<dbReference type="SUPFAM" id="SSF160631">
    <property type="entry name" value="SMI1/KNR4-like"/>
    <property type="match status" value="1"/>
</dbReference>
<reference evidence="4 5" key="1">
    <citation type="submission" date="2020-08" db="EMBL/GenBank/DDBJ databases">
        <title>Genomic Encyclopedia of Type Strains, Phase III (KMG-III): the genomes of soil and plant-associated and newly described type strains.</title>
        <authorList>
            <person name="Whitman W."/>
        </authorList>
    </citation>
    <scope>NUCLEOTIDE SEQUENCE [LARGE SCALE GENOMIC DNA]</scope>
    <source>
        <strain evidence="4 5">CECT 5862</strain>
    </source>
</reference>
<dbReference type="PROSITE" id="PS51450">
    <property type="entry name" value="LRR"/>
    <property type="match status" value="1"/>
</dbReference>
<dbReference type="Gene3D" id="3.40.1580.10">
    <property type="entry name" value="SMI1/KNR4-like"/>
    <property type="match status" value="1"/>
</dbReference>
<accession>A0A7W5AYX1</accession>
<evidence type="ECO:0000256" key="1">
    <source>
        <dbReference type="ARBA" id="ARBA00022614"/>
    </source>
</evidence>
<dbReference type="Gene3D" id="3.80.10.10">
    <property type="entry name" value="Ribonuclease Inhibitor"/>
    <property type="match status" value="1"/>
</dbReference>
<dbReference type="PANTHER" id="PTHR47432:SF1">
    <property type="entry name" value="CELL WALL ASSEMBLY REGULATOR SMI1"/>
    <property type="match status" value="1"/>
</dbReference>
<dbReference type="RefSeq" id="WP_183601186.1">
    <property type="nucleotide sequence ID" value="NZ_JACHXK010000007.1"/>
</dbReference>
<dbReference type="InterPro" id="IPR037883">
    <property type="entry name" value="Knr4/Smi1-like_sf"/>
</dbReference>
<keyword evidence="5" id="KW-1185">Reference proteome</keyword>
<dbReference type="InterPro" id="IPR025875">
    <property type="entry name" value="Leu-rich_rpt_4"/>
</dbReference>
<dbReference type="PANTHER" id="PTHR47432">
    <property type="entry name" value="CELL WALL ASSEMBLY REGULATOR SMI1"/>
    <property type="match status" value="1"/>
</dbReference>
<feature type="domain" description="Knr4/Smi1-like" evidence="3">
    <location>
        <begin position="27"/>
        <end position="167"/>
    </location>
</feature>
<dbReference type="Pfam" id="PF12799">
    <property type="entry name" value="LRR_4"/>
    <property type="match status" value="1"/>
</dbReference>
<dbReference type="Proteomes" id="UP000570361">
    <property type="component" value="Unassembled WGS sequence"/>
</dbReference>
<name>A0A7W5AYX1_9BACL</name>
<sequence>MIERLLGEIKALLQDDLPELAAALRPAASIEDIRGAERTMGVEFPAPLRELYLLHDGEEADGTGLFWGLRFLPLDEVVSSWHTWSDLEEAYGAMGDHYSVPSGWIKESYINVQWIPFAEDGGGNHLGVDLDPDEQGLNGQIINFGRDEQMKYVIARNLTDFLQFLRDELKNGRYTVERDDIDVMWNYGEEGHFLDAIRNLSLPVIDPIPPTETMADNWQRDWTDNWLHLIQETYGNTRKFTDSRKIYLIGKALTDIGPLAQCTKVQELVLTGNEISDLGPLRHCRELKVLYLAHNPVVDLEPLAELPLLSKLIIPNTKVLSLAPLADLPKLRSLNCENAPVEDLSPLLRLKNLRELVLNDVTREQLATIARMVKLTQLTLSLADGVTSNDLTPLGNLKQLASITISNATLPCLDFLLPCTKLSELELQNTAIADISSVAKLPSLRSVKLSRCPNIGNLEALATSLSIDEFTGSFAQFSLLKDLFPRKVDFSTITGGMTKEEEELWLAHVH</sequence>
<protein>
    <submittedName>
        <fullName evidence="4">Cell wall assembly regulator SMI1</fullName>
    </submittedName>
</protein>
<keyword evidence="1" id="KW-0433">Leucine-rich repeat</keyword>
<dbReference type="InterPro" id="IPR001611">
    <property type="entry name" value="Leu-rich_rpt"/>
</dbReference>
<organism evidence="4 5">
    <name type="scientific">Paenibacillus phyllosphaerae</name>
    <dbReference type="NCBI Taxonomy" id="274593"/>
    <lineage>
        <taxon>Bacteria</taxon>
        <taxon>Bacillati</taxon>
        <taxon>Bacillota</taxon>
        <taxon>Bacilli</taxon>
        <taxon>Bacillales</taxon>
        <taxon>Paenibacillaceae</taxon>
        <taxon>Paenibacillus</taxon>
    </lineage>
</organism>
<proteinExistence type="predicted"/>
<evidence type="ECO:0000313" key="5">
    <source>
        <dbReference type="Proteomes" id="UP000570361"/>
    </source>
</evidence>
<dbReference type="SUPFAM" id="SSF52058">
    <property type="entry name" value="L domain-like"/>
    <property type="match status" value="1"/>
</dbReference>
<dbReference type="EMBL" id="JACHXK010000007">
    <property type="protein sequence ID" value="MBB3111293.1"/>
    <property type="molecule type" value="Genomic_DNA"/>
</dbReference>
<dbReference type="SMART" id="SM00860">
    <property type="entry name" value="SMI1_KNR4"/>
    <property type="match status" value="1"/>
</dbReference>
<dbReference type="InterPro" id="IPR032675">
    <property type="entry name" value="LRR_dom_sf"/>
</dbReference>
<keyword evidence="2" id="KW-0677">Repeat</keyword>
<dbReference type="InterPro" id="IPR018958">
    <property type="entry name" value="Knr4/Smi1-like_dom"/>
</dbReference>